<dbReference type="GO" id="GO:0051539">
    <property type="term" value="F:4 iron, 4 sulfur cluster binding"/>
    <property type="evidence" value="ECO:0007669"/>
    <property type="project" value="UniProtKB-UniRule"/>
</dbReference>
<keyword evidence="7" id="KW-0274">FAD</keyword>
<dbReference type="AlphaFoldDB" id="A0AAV3UGQ0"/>
<keyword evidence="2 7" id="KW-0285">Flavoprotein</keyword>
<evidence type="ECO:0000256" key="5">
    <source>
        <dbReference type="ARBA" id="ARBA00023004"/>
    </source>
</evidence>
<evidence type="ECO:0000256" key="6">
    <source>
        <dbReference type="ARBA" id="ARBA00023014"/>
    </source>
</evidence>
<evidence type="ECO:0000256" key="4">
    <source>
        <dbReference type="ARBA" id="ARBA00023002"/>
    </source>
</evidence>
<dbReference type="Gene3D" id="3.50.50.60">
    <property type="entry name" value="FAD/NAD(P)-binding domain"/>
    <property type="match status" value="1"/>
</dbReference>
<dbReference type="PANTHER" id="PTHR43498:SF1">
    <property type="entry name" value="COB--COM HETERODISULFIDE REDUCTASE IRON-SULFUR SUBUNIT A"/>
    <property type="match status" value="1"/>
</dbReference>
<keyword evidence="3 7" id="KW-0479">Metal-binding</keyword>
<keyword evidence="4 7" id="KW-0560">Oxidoreductase</keyword>
<evidence type="ECO:0000256" key="3">
    <source>
        <dbReference type="ARBA" id="ARBA00022723"/>
    </source>
</evidence>
<name>A0AAV3UGQ0_9EURY</name>
<evidence type="ECO:0000256" key="7">
    <source>
        <dbReference type="RuleBase" id="RU366072"/>
    </source>
</evidence>
<evidence type="ECO:0000313" key="8">
    <source>
        <dbReference type="EMBL" id="GAA5049657.1"/>
    </source>
</evidence>
<dbReference type="GO" id="GO:0016491">
    <property type="term" value="F:oxidoreductase activity"/>
    <property type="evidence" value="ECO:0007669"/>
    <property type="project" value="UniProtKB-UniRule"/>
</dbReference>
<comment type="subunit">
    <text evidence="7">The ferredoxin:CoB-CoM heterodisulfide reductase is composed of three subunits; HdrA, HdrB and HdrC.</text>
</comment>
<gene>
    <name evidence="8" type="ORF">GCM10025751_22770</name>
</gene>
<keyword evidence="9" id="KW-1185">Reference proteome</keyword>
<comment type="similarity">
    <text evidence="7">Belongs to the HdrA family.</text>
</comment>
<evidence type="ECO:0000256" key="2">
    <source>
        <dbReference type="ARBA" id="ARBA00022630"/>
    </source>
</evidence>
<dbReference type="InterPro" id="IPR036188">
    <property type="entry name" value="FAD/NAD-bd_sf"/>
</dbReference>
<organism evidence="8 9">
    <name type="scientific">Haladaptatus pallidirubidus</name>
    <dbReference type="NCBI Taxonomy" id="1008152"/>
    <lineage>
        <taxon>Archaea</taxon>
        <taxon>Methanobacteriati</taxon>
        <taxon>Methanobacteriota</taxon>
        <taxon>Stenosarchaea group</taxon>
        <taxon>Halobacteria</taxon>
        <taxon>Halobacteriales</taxon>
        <taxon>Haladaptataceae</taxon>
        <taxon>Haladaptatus</taxon>
    </lineage>
</organism>
<dbReference type="SUPFAM" id="SSF51905">
    <property type="entry name" value="FAD/NAD(P)-binding domain"/>
    <property type="match status" value="1"/>
</dbReference>
<evidence type="ECO:0000313" key="9">
    <source>
        <dbReference type="Proteomes" id="UP001501729"/>
    </source>
</evidence>
<sequence length="662" mass="73796">MTEDHYPIVVVGGTAGGIAAAVRAARNGEQTLLVTYNQHLGGMMAGGLSYTDTLIKKSRAPLLDEFFSSVRDHYRTEYGQDSRQYEFSEDGYIFEPHVAEQIFEEFVANEPNLTVSRGYRPTAVTRNGSIIQKVTFEAFDGDSTLQVAGSTFIEATYEGDLMAVAGAAYRVGRESRSEFNEQFAGRLFTGIRGDRYYPRAAVGDGDDSAPMDRRGPLHVPANKQQGDLDIVPHPAGLTEIYPESTGEGDDAIQAYNYRLCLSRDPETRRLPDEPDGYDRSEYLEELDEIIESGVRRYLLLRYLPNEKADMNSADLPGENHDYPDAGWNRRDEIATRHRNYALGLLYFLQNDDAVPDEIQSNAREWGLATDEFTDTDNFPWQLYIREARRLEGRTVFTENDARHAPGLERTPIKSDAVAVAEYPLDSHACHTERQLGSEPEGFFYASQVTRPSQIPYRSMLPKTIDNLLAPVPLSATHVAYGTIRLEPTWMHIGESAGFAAALAEQQQVPPADIDIRELQRTLGESGVMYSFFNDIDNSEFNSESWIPAVQYLGSKGFFDSYNALPTTKLTRSRAQQWSKNTAALLSNPGKEPTALAQELSDGEPDTSLLTAGDFLQLLRTELHENELPSSVLPSDLEPNDPISIGHASVICYRILRDHGGSK</sequence>
<dbReference type="Proteomes" id="UP001501729">
    <property type="component" value="Unassembled WGS sequence"/>
</dbReference>
<evidence type="ECO:0000256" key="1">
    <source>
        <dbReference type="ARBA" id="ARBA00022485"/>
    </source>
</evidence>
<dbReference type="RefSeq" id="WP_227778350.1">
    <property type="nucleotide sequence ID" value="NZ_BAABKX010000006.1"/>
</dbReference>
<comment type="cofactor">
    <cofactor evidence="7">
        <name>FAD</name>
        <dbReference type="ChEBI" id="CHEBI:57692"/>
    </cofactor>
</comment>
<dbReference type="EC" id="1.8.-.-" evidence="7"/>
<keyword evidence="5 7" id="KW-0408">Iron</keyword>
<dbReference type="GO" id="GO:0046872">
    <property type="term" value="F:metal ion binding"/>
    <property type="evidence" value="ECO:0007669"/>
    <property type="project" value="UniProtKB-KW"/>
</dbReference>
<proteinExistence type="inferred from homology"/>
<dbReference type="EMBL" id="BAABKX010000006">
    <property type="protein sequence ID" value="GAA5049657.1"/>
    <property type="molecule type" value="Genomic_DNA"/>
</dbReference>
<dbReference type="InterPro" id="IPR039650">
    <property type="entry name" value="HdrA-like"/>
</dbReference>
<dbReference type="PANTHER" id="PTHR43498">
    <property type="entry name" value="FERREDOXIN:COB-COM HETERODISULFIDE REDUCTASE SUBUNIT A"/>
    <property type="match status" value="1"/>
</dbReference>
<dbReference type="GeneID" id="68616646"/>
<keyword evidence="1 7" id="KW-0004">4Fe-4S</keyword>
<comment type="function">
    <text evidence="7">Part of a complex that catalyzes the reversible reduction of CoM-S-S-CoB to the thiol-coenzymes H-S-CoM (coenzyme M) and H-S-CoB (coenzyme B).</text>
</comment>
<protein>
    <recommendedName>
        <fullName evidence="7">CoB--CoM heterodisulfide reductase iron-sulfur subunit A</fullName>
        <ecNumber evidence="7">1.8.-.-</ecNumber>
    </recommendedName>
</protein>
<dbReference type="Pfam" id="PF12831">
    <property type="entry name" value="FAD_oxidored"/>
    <property type="match status" value="1"/>
</dbReference>
<accession>A0AAV3UGQ0</accession>
<comment type="pathway">
    <text evidence="7">Cofactor metabolism; coenzyme M-coenzyme B heterodisulfide reduction; coenzyme B and coenzyme M from coenzyme M-coenzyme B heterodisulfide: step 1/1.</text>
</comment>
<comment type="caution">
    <text evidence="8">The sequence shown here is derived from an EMBL/GenBank/DDBJ whole genome shotgun (WGS) entry which is preliminary data.</text>
</comment>
<keyword evidence="6 7" id="KW-0411">Iron-sulfur</keyword>
<comment type="cofactor">
    <cofactor evidence="7">
        <name>[4Fe-4S] cluster</name>
        <dbReference type="ChEBI" id="CHEBI:49883"/>
    </cofactor>
</comment>
<reference evidence="8 9" key="1">
    <citation type="journal article" date="2019" name="Int. J. Syst. Evol. Microbiol.">
        <title>The Global Catalogue of Microorganisms (GCM) 10K type strain sequencing project: providing services to taxonomists for standard genome sequencing and annotation.</title>
        <authorList>
            <consortium name="The Broad Institute Genomics Platform"/>
            <consortium name="The Broad Institute Genome Sequencing Center for Infectious Disease"/>
            <person name="Wu L."/>
            <person name="Ma J."/>
        </authorList>
    </citation>
    <scope>NUCLEOTIDE SEQUENCE [LARGE SCALE GENOMIC DNA]</scope>
    <source>
        <strain evidence="8 9">JCM 17504</strain>
    </source>
</reference>